<dbReference type="Proteomes" id="UP000659388">
    <property type="component" value="Unassembled WGS sequence"/>
</dbReference>
<organism evidence="2 3">
    <name type="scientific">Fulvivirga sediminis</name>
    <dbReference type="NCBI Taxonomy" id="2803949"/>
    <lineage>
        <taxon>Bacteria</taxon>
        <taxon>Pseudomonadati</taxon>
        <taxon>Bacteroidota</taxon>
        <taxon>Cytophagia</taxon>
        <taxon>Cytophagales</taxon>
        <taxon>Fulvivirgaceae</taxon>
        <taxon>Fulvivirga</taxon>
    </lineage>
</organism>
<keyword evidence="3" id="KW-1185">Reference proteome</keyword>
<gene>
    <name evidence="2" type="ORF">JL102_10990</name>
</gene>
<keyword evidence="1" id="KW-0732">Signal</keyword>
<evidence type="ECO:0000256" key="1">
    <source>
        <dbReference type="SAM" id="SignalP"/>
    </source>
</evidence>
<accession>A0A937F9B2</accession>
<feature type="chain" id="PRO_5036967240" evidence="1">
    <location>
        <begin position="24"/>
        <end position="429"/>
    </location>
</feature>
<sequence>MLYPNTIIRLLIVCLAACLLSCGDDDPLISDEPQIENPIDSVLVSIKVQGDNLAEGMRGFVFLSDVTGSLIASTEYSNGDSVVLYSSQFEGSEFYLSQGLLYNNGEELEIITYTKVNKGRKWVLYKVYTSEESEYPYRADLKFQNAKEGTSYRVSAHDQSISYFGVNVENGYNTDLKTNPSDIYIVASNDQDQFVKYGVFTEITEGDNLVDLGLVNNDIVSKTLAIPESLNMATIGIRAYPNSFNSGFYVCFRDQFTDEGFNISYPKEGFSDYYTQVYYENDKFEYGQRTYGEDGIYIGTMNYDYDLMYDGEVIKYSVSGDLDFMIFDIEKENVYHTWLVPFGEGKVVSLELPQELTNFDASLDQPEYINFRNILDIHTYSEWLDFISKSDNNLMDIFELGVNFQELSIKEENSGGKLSNRRGKLPIIL</sequence>
<feature type="signal peptide" evidence="1">
    <location>
        <begin position="1"/>
        <end position="23"/>
    </location>
</feature>
<proteinExistence type="predicted"/>
<reference evidence="2" key="1">
    <citation type="submission" date="2021-01" db="EMBL/GenBank/DDBJ databases">
        <title>Fulvivirga kasyanovii gen. nov., sp nov., a novel member of the phylum Bacteroidetes isolated from seawater in a mussel farm.</title>
        <authorList>
            <person name="Zhao L.-H."/>
            <person name="Wang Z.-J."/>
        </authorList>
    </citation>
    <scope>NUCLEOTIDE SEQUENCE</scope>
    <source>
        <strain evidence="2">2943</strain>
    </source>
</reference>
<protein>
    <submittedName>
        <fullName evidence="2">Uncharacterized protein</fullName>
    </submittedName>
</protein>
<evidence type="ECO:0000313" key="3">
    <source>
        <dbReference type="Proteomes" id="UP000659388"/>
    </source>
</evidence>
<dbReference type="AlphaFoldDB" id="A0A937F9B2"/>
<evidence type="ECO:0000313" key="2">
    <source>
        <dbReference type="EMBL" id="MBL3656659.1"/>
    </source>
</evidence>
<dbReference type="RefSeq" id="WP_202244444.1">
    <property type="nucleotide sequence ID" value="NZ_JAESIY010000005.1"/>
</dbReference>
<name>A0A937F9B2_9BACT</name>
<dbReference type="EMBL" id="JAESIY010000005">
    <property type="protein sequence ID" value="MBL3656659.1"/>
    <property type="molecule type" value="Genomic_DNA"/>
</dbReference>
<comment type="caution">
    <text evidence="2">The sequence shown here is derived from an EMBL/GenBank/DDBJ whole genome shotgun (WGS) entry which is preliminary data.</text>
</comment>